<dbReference type="STRING" id="97481.SAMN05444853_101142"/>
<accession>A0A1H7U495</accession>
<evidence type="ECO:0000313" key="4">
    <source>
        <dbReference type="EMBL" id="SEL91498.1"/>
    </source>
</evidence>
<dbReference type="AlphaFoldDB" id="A0A1H7U495"/>
<dbReference type="InterPro" id="IPR036760">
    <property type="entry name" value="SspB-like_sf"/>
</dbReference>
<dbReference type="RefSeq" id="WP_090919555.1">
    <property type="nucleotide sequence ID" value="NZ_CP016180.1"/>
</dbReference>
<dbReference type="EMBL" id="FOBN01000001">
    <property type="protein sequence ID" value="SEL91498.1"/>
    <property type="molecule type" value="Genomic_DNA"/>
</dbReference>
<keyword evidence="1" id="KW-0378">Hydrolase</keyword>
<dbReference type="NCBIfam" id="NF008769">
    <property type="entry name" value="PRK11798.2-5"/>
    <property type="match status" value="1"/>
</dbReference>
<dbReference type="Pfam" id="PF04386">
    <property type="entry name" value="SspB"/>
    <property type="match status" value="1"/>
</dbReference>
<protein>
    <submittedName>
        <fullName evidence="1">ClpXP protease specificity-enhancing factor</fullName>
    </submittedName>
    <submittedName>
        <fullName evidence="4">Stringent starvation protein B</fullName>
    </submittedName>
</protein>
<dbReference type="SUPFAM" id="SSF101738">
    <property type="entry name" value="SspB-like"/>
    <property type="match status" value="1"/>
</dbReference>
<proteinExistence type="predicted"/>
<reference evidence="2" key="4">
    <citation type="journal article" date="2023" name="Front. Microbiol.">
        <title>Phylogeography and host specificity of Pasteurellaceae pathogenic to sea-farmed fish in the north-east Atlantic.</title>
        <authorList>
            <person name="Gulla S."/>
            <person name="Colquhoun D.J."/>
            <person name="Olsen A.B."/>
            <person name="Spilsberg B."/>
            <person name="Lagesen K."/>
            <person name="Aakesson C.P."/>
            <person name="Strom S."/>
            <person name="Manji F."/>
            <person name="Birkbeck T.H."/>
            <person name="Nilsen H.K."/>
        </authorList>
    </citation>
    <scope>NUCLEOTIDE SEQUENCE</scope>
    <source>
        <strain evidence="3">98B1</strain>
        <strain evidence="2">TW16_20</strain>
    </source>
</reference>
<dbReference type="PIRSF" id="PIRSF005276">
    <property type="entry name" value="SspB"/>
    <property type="match status" value="1"/>
</dbReference>
<dbReference type="GO" id="GO:0005829">
    <property type="term" value="C:cytosol"/>
    <property type="evidence" value="ECO:0007669"/>
    <property type="project" value="TreeGrafter"/>
</dbReference>
<reference evidence="1 6" key="3">
    <citation type="journal article" date="2023" name="Front. Microbiol.">
        <title>Phylogeography and host specificity of Pasteurellaceae pathogenic to sea-farmed fish in the north-east Atlantic.</title>
        <authorList>
            <person name="Gulla S."/>
            <person name="Colquhoun D.J."/>
            <person name="Olsen A.B."/>
            <person name="Spilsberg B."/>
            <person name="Lagesen K."/>
            <person name="Aakesson C.P."/>
            <person name="Strom S."/>
            <person name="Manji F."/>
            <person name="Birkbeck T.H."/>
            <person name="Nilsen H.K."/>
        </authorList>
    </citation>
    <scope>NUCLEOTIDE SEQUENCE [LARGE SCALE GENOMIC DNA]</scope>
    <source>
        <strain evidence="1 6">VIO11850</strain>
    </source>
</reference>
<keyword evidence="6" id="KW-1185">Reference proteome</keyword>
<evidence type="ECO:0000313" key="3">
    <source>
        <dbReference type="EMBL" id="MDP8174456.1"/>
    </source>
</evidence>
<dbReference type="GO" id="GO:0045732">
    <property type="term" value="P:positive regulation of protein catabolic process"/>
    <property type="evidence" value="ECO:0007669"/>
    <property type="project" value="TreeGrafter"/>
</dbReference>
<dbReference type="Proteomes" id="UP001236239">
    <property type="component" value="Unassembled WGS sequence"/>
</dbReference>
<name>A0A1H7U495_9PAST</name>
<dbReference type="Proteomes" id="UP000198883">
    <property type="component" value="Unassembled WGS sequence"/>
</dbReference>
<dbReference type="OrthoDB" id="9797358at2"/>
<organism evidence="4 5">
    <name type="scientific">Phocoenobacter skyensis</name>
    <dbReference type="NCBI Taxonomy" id="97481"/>
    <lineage>
        <taxon>Bacteria</taxon>
        <taxon>Pseudomonadati</taxon>
        <taxon>Pseudomonadota</taxon>
        <taxon>Gammaproteobacteria</taxon>
        <taxon>Pasteurellales</taxon>
        <taxon>Pasteurellaceae</taxon>
        <taxon>Phocoenobacter</taxon>
    </lineage>
</organism>
<dbReference type="NCBIfam" id="NF008763">
    <property type="entry name" value="PRK11798.1-2"/>
    <property type="match status" value="1"/>
</dbReference>
<dbReference type="PANTHER" id="PTHR37486:SF1">
    <property type="entry name" value="STRINGENT STARVATION PROTEIN B"/>
    <property type="match status" value="1"/>
</dbReference>
<evidence type="ECO:0000313" key="6">
    <source>
        <dbReference type="Proteomes" id="UP001224812"/>
    </source>
</evidence>
<dbReference type="GeneID" id="83544710"/>
<dbReference type="EMBL" id="JASAVS010000002">
    <property type="protein sequence ID" value="MDP8084729.1"/>
    <property type="molecule type" value="Genomic_DNA"/>
</dbReference>
<sequence>MKPLRPYLYNAYYDWIIESEATPYLLVNAEYLNVDVPQEFVKEGQIILNLSPHSIAQYCVDNEAISFNARFQGILRDLYIPFGAVIAIYTQETGEGVIFQEEEYYSEANYSARQSSKQAVKVTEKSKPKKNTKLKLVK</sequence>
<dbReference type="EMBL" id="JASAYT010000007">
    <property type="protein sequence ID" value="MDP8174456.1"/>
    <property type="molecule type" value="Genomic_DNA"/>
</dbReference>
<dbReference type="EMBL" id="JASAYQ010000010">
    <property type="protein sequence ID" value="MDP8173066.1"/>
    <property type="molecule type" value="Genomic_DNA"/>
</dbReference>
<dbReference type="Proteomes" id="UP001224812">
    <property type="component" value="Unassembled WGS sequence"/>
</dbReference>
<dbReference type="GO" id="GO:0008233">
    <property type="term" value="F:peptidase activity"/>
    <property type="evidence" value="ECO:0007669"/>
    <property type="project" value="UniProtKB-KW"/>
</dbReference>
<keyword evidence="1" id="KW-0645">Protease</keyword>
<gene>
    <name evidence="1" type="ORF">QJT92_02110</name>
    <name evidence="2" type="ORF">QJU93_06815</name>
    <name evidence="3" type="ORF">QJU97_03165</name>
    <name evidence="4" type="ORF">SAMN05444853_101142</name>
</gene>
<evidence type="ECO:0000313" key="2">
    <source>
        <dbReference type="EMBL" id="MDP8173066.1"/>
    </source>
</evidence>
<dbReference type="InterPro" id="IPR007481">
    <property type="entry name" value="SspB"/>
</dbReference>
<dbReference type="PANTHER" id="PTHR37486">
    <property type="entry name" value="STRINGENT STARVATION PROTEIN B"/>
    <property type="match status" value="1"/>
</dbReference>
<evidence type="ECO:0000313" key="1">
    <source>
        <dbReference type="EMBL" id="MDP8084729.1"/>
    </source>
</evidence>
<dbReference type="Proteomes" id="UP001231736">
    <property type="component" value="Unassembled WGS sequence"/>
</dbReference>
<reference evidence="4" key="2">
    <citation type="submission" date="2016-10" db="EMBL/GenBank/DDBJ databases">
        <authorList>
            <person name="de Groot N.N."/>
        </authorList>
    </citation>
    <scope>NUCLEOTIDE SEQUENCE [LARGE SCALE GENOMIC DNA]</scope>
    <source>
        <strain evidence="4">DSM 24204</strain>
    </source>
</reference>
<evidence type="ECO:0000313" key="5">
    <source>
        <dbReference type="Proteomes" id="UP000198883"/>
    </source>
</evidence>
<dbReference type="GO" id="GO:0005840">
    <property type="term" value="C:ribosome"/>
    <property type="evidence" value="ECO:0007669"/>
    <property type="project" value="TreeGrafter"/>
</dbReference>
<dbReference type="GO" id="GO:0006508">
    <property type="term" value="P:proteolysis"/>
    <property type="evidence" value="ECO:0007669"/>
    <property type="project" value="UniProtKB-KW"/>
</dbReference>
<reference evidence="5" key="1">
    <citation type="submission" date="2016-10" db="EMBL/GenBank/DDBJ databases">
        <authorList>
            <person name="Varghese N."/>
            <person name="Submissions S."/>
        </authorList>
    </citation>
    <scope>NUCLEOTIDE SEQUENCE [LARGE SCALE GENOMIC DNA]</scope>
    <source>
        <strain evidence="5">DSM 24204</strain>
    </source>
</reference>
<dbReference type="Gene3D" id="2.30.30.220">
    <property type="entry name" value="SspB-like"/>
    <property type="match status" value="1"/>
</dbReference>